<evidence type="ECO:0000313" key="2">
    <source>
        <dbReference type="Proteomes" id="UP000001219"/>
    </source>
</evidence>
<dbReference type="EMBL" id="CP001802">
    <property type="protein sequence ID" value="ACY21275.1"/>
    <property type="molecule type" value="Genomic_DNA"/>
</dbReference>
<protein>
    <recommendedName>
        <fullName evidence="3">PE domain-containing protein</fullName>
    </recommendedName>
</protein>
<dbReference type="KEGG" id="gbr:Gbro_2023"/>
<organism evidence="1 2">
    <name type="scientific">Gordonia bronchialis (strain ATCC 25592 / DSM 43247 / BCRC 13721 / JCM 3198 / KCTC 3076 / NBRC 16047 / NCTC 10667)</name>
    <name type="common">Rhodococcus bronchialis</name>
    <dbReference type="NCBI Taxonomy" id="526226"/>
    <lineage>
        <taxon>Bacteria</taxon>
        <taxon>Bacillati</taxon>
        <taxon>Actinomycetota</taxon>
        <taxon>Actinomycetes</taxon>
        <taxon>Mycobacteriales</taxon>
        <taxon>Gordoniaceae</taxon>
        <taxon>Gordonia</taxon>
    </lineage>
</organism>
<gene>
    <name evidence="1" type="ordered locus">Gbro_2023</name>
</gene>
<dbReference type="RefSeq" id="WP_012833833.1">
    <property type="nucleotide sequence ID" value="NC_013441.1"/>
</dbReference>
<keyword evidence="2" id="KW-1185">Reference proteome</keyword>
<accession>D0LAG2</accession>
<dbReference type="eggNOG" id="ENOG5031Z70">
    <property type="taxonomic scope" value="Bacteria"/>
</dbReference>
<evidence type="ECO:0000313" key="1">
    <source>
        <dbReference type="EMBL" id="ACY21275.1"/>
    </source>
</evidence>
<evidence type="ECO:0008006" key="3">
    <source>
        <dbReference type="Google" id="ProtNLM"/>
    </source>
</evidence>
<dbReference type="HOGENOM" id="CLU_2273398_0_0_11"/>
<proteinExistence type="predicted"/>
<reference evidence="2" key="1">
    <citation type="submission" date="2009-10" db="EMBL/GenBank/DDBJ databases">
        <title>The complete chromosome of Gordonia bronchialis DSM 43247.</title>
        <authorList>
            <consortium name="US DOE Joint Genome Institute (JGI-PGF)"/>
            <person name="Lucas S."/>
            <person name="Copeland A."/>
            <person name="Lapidus A."/>
            <person name="Glavina del Rio T."/>
            <person name="Dalin E."/>
            <person name="Tice H."/>
            <person name="Bruce D."/>
            <person name="Goodwin L."/>
            <person name="Pitluck S."/>
            <person name="Kyrpides N."/>
            <person name="Mavromatis K."/>
            <person name="Ivanova N."/>
            <person name="Ovchinnikova G."/>
            <person name="Saunders E."/>
            <person name="Brettin T."/>
            <person name="Detter J.C."/>
            <person name="Han C."/>
            <person name="Larimer F."/>
            <person name="Land M."/>
            <person name="Hauser L."/>
            <person name="Markowitz V."/>
            <person name="Cheng J.-F."/>
            <person name="Hugenholtz P."/>
            <person name="Woyke T."/>
            <person name="Wu D."/>
            <person name="Jando M."/>
            <person name="Schneider S."/>
            <person name="Goeker M."/>
            <person name="Klenk H.-P."/>
            <person name="Eisen J.A."/>
        </authorList>
    </citation>
    <scope>NUCLEOTIDE SEQUENCE [LARGE SCALE GENOMIC DNA]</scope>
    <source>
        <strain evidence="2">ATCC 25592 / DSM 43247 / BCRC 13721 / JCM 3198 / KCTC 3076 / NBRC 16047 / NCTC 10667</strain>
    </source>
</reference>
<dbReference type="AlphaFoldDB" id="D0LAG2"/>
<dbReference type="Proteomes" id="UP000001219">
    <property type="component" value="Chromosome"/>
</dbReference>
<name>D0LAG2_GORB4</name>
<reference evidence="1 2" key="2">
    <citation type="journal article" date="2010" name="Stand. Genomic Sci.">
        <title>Complete genome sequence of Gordonia bronchialis type strain (3410).</title>
        <authorList>
            <person name="Ivanova N."/>
            <person name="Sikorski J."/>
            <person name="Jando M."/>
            <person name="Lapidus A."/>
            <person name="Nolan M."/>
            <person name="Lucas S."/>
            <person name="Del Rio T.G."/>
            <person name="Tice H."/>
            <person name="Copeland A."/>
            <person name="Cheng J.F."/>
            <person name="Chen F."/>
            <person name="Bruce D."/>
            <person name="Goodwin L."/>
            <person name="Pitluck S."/>
            <person name="Mavromatis K."/>
            <person name="Ovchinnikova G."/>
            <person name="Pati A."/>
            <person name="Chen A."/>
            <person name="Palaniappan K."/>
            <person name="Land M."/>
            <person name="Hauser L."/>
            <person name="Chang Y.J."/>
            <person name="Jeffries C.D."/>
            <person name="Chain P."/>
            <person name="Saunders E."/>
            <person name="Han C."/>
            <person name="Detter J.C."/>
            <person name="Brettin T."/>
            <person name="Rohde M."/>
            <person name="Goker M."/>
            <person name="Bristow J."/>
            <person name="Eisen J.A."/>
            <person name="Markowitz V."/>
            <person name="Hugenholtz P."/>
            <person name="Klenk H.P."/>
            <person name="Kyrpides N.C."/>
        </authorList>
    </citation>
    <scope>NUCLEOTIDE SEQUENCE [LARGE SCALE GENOMIC DNA]</scope>
    <source>
        <strain evidence="2">ATCC 25592 / DSM 43247 / BCRC 13721 / JCM 3198 / KCTC 3076 / NBRC 16047 / NCTC 10667</strain>
    </source>
</reference>
<sequence length="102" mass="10705">MSNFTSITHFGIEQEEVTAIADTWHQQHVVVHSIAFDTLGATTGPASSVVAALRAVQQPAENAARSIGARLGDLSARLRAFNVEAAATDHGAAGGLLQLQER</sequence>